<reference evidence="3 4" key="1">
    <citation type="submission" date="2016-10" db="EMBL/GenBank/DDBJ databases">
        <authorList>
            <person name="de Groot N.N."/>
        </authorList>
    </citation>
    <scope>NUCLEOTIDE SEQUENCE [LARGE SCALE GENOMIC DNA]</scope>
    <source>
        <strain evidence="3 4">DSM 45317</strain>
    </source>
</reference>
<protein>
    <submittedName>
        <fullName evidence="3">NIPSNAP protein</fullName>
    </submittedName>
</protein>
<dbReference type="STRING" id="504800.SAMN04488085_11826"/>
<evidence type="ECO:0000259" key="2">
    <source>
        <dbReference type="Pfam" id="PF07978"/>
    </source>
</evidence>
<dbReference type="InterPro" id="IPR012577">
    <property type="entry name" value="NIPSNAP"/>
</dbReference>
<evidence type="ECO:0000313" key="3">
    <source>
        <dbReference type="EMBL" id="SFL79459.1"/>
    </source>
</evidence>
<organism evidence="3 4">
    <name type="scientific">Geodermatophilus ruber</name>
    <dbReference type="NCBI Taxonomy" id="504800"/>
    <lineage>
        <taxon>Bacteria</taxon>
        <taxon>Bacillati</taxon>
        <taxon>Actinomycetota</taxon>
        <taxon>Actinomycetes</taxon>
        <taxon>Geodermatophilales</taxon>
        <taxon>Geodermatophilaceae</taxon>
        <taxon>Geodermatophilus</taxon>
    </lineage>
</organism>
<gene>
    <name evidence="3" type="ORF">SAMN04488085_11826</name>
</gene>
<dbReference type="InterPro" id="IPR051557">
    <property type="entry name" value="NipSnap_domain"/>
</dbReference>
<dbReference type="InterPro" id="IPR011008">
    <property type="entry name" value="Dimeric_a/b-barrel"/>
</dbReference>
<comment type="similarity">
    <text evidence="1">Belongs to the NipSnap family.</text>
</comment>
<dbReference type="SUPFAM" id="SSF54909">
    <property type="entry name" value="Dimeric alpha+beta barrel"/>
    <property type="match status" value="1"/>
</dbReference>
<dbReference type="PANTHER" id="PTHR21017">
    <property type="entry name" value="NIPSNAP-RELATED"/>
    <property type="match status" value="1"/>
</dbReference>
<keyword evidence="4" id="KW-1185">Reference proteome</keyword>
<accession>A0A1I4KLJ4</accession>
<dbReference type="Pfam" id="PF07978">
    <property type="entry name" value="NIPSNAP"/>
    <property type="match status" value="1"/>
</dbReference>
<evidence type="ECO:0000256" key="1">
    <source>
        <dbReference type="ARBA" id="ARBA00005291"/>
    </source>
</evidence>
<sequence>MIYEEQTYTLQVGKVPVLMRAYEQRGLAVLHRHLGDLVGCWGVDLGGDIDEMVQVWRFADVEDRRQRRLSLAEDPDWVSFAGEYGHLITRRRMRLLSPASFSPLA</sequence>
<evidence type="ECO:0000313" key="4">
    <source>
        <dbReference type="Proteomes" id="UP000199152"/>
    </source>
</evidence>
<dbReference type="Proteomes" id="UP000199152">
    <property type="component" value="Unassembled WGS sequence"/>
</dbReference>
<dbReference type="PANTHER" id="PTHR21017:SF17">
    <property type="entry name" value="PROTEIN NIPSNAP"/>
    <property type="match status" value="1"/>
</dbReference>
<feature type="domain" description="NIPSNAP" evidence="2">
    <location>
        <begin position="3"/>
        <end position="103"/>
    </location>
</feature>
<dbReference type="OrthoDB" id="9812037at2"/>
<name>A0A1I4KLJ4_9ACTN</name>
<dbReference type="AlphaFoldDB" id="A0A1I4KLJ4"/>
<dbReference type="Gene3D" id="3.30.70.100">
    <property type="match status" value="1"/>
</dbReference>
<dbReference type="RefSeq" id="WP_091329328.1">
    <property type="nucleotide sequence ID" value="NZ_FOSW01000018.1"/>
</dbReference>
<dbReference type="EMBL" id="FOSW01000018">
    <property type="protein sequence ID" value="SFL79459.1"/>
    <property type="molecule type" value="Genomic_DNA"/>
</dbReference>
<dbReference type="InParanoid" id="A0A1I4KLJ4"/>
<proteinExistence type="inferred from homology"/>